<protein>
    <submittedName>
        <fullName evidence="1">Uncharacterized protein</fullName>
    </submittedName>
</protein>
<keyword evidence="2" id="KW-1185">Reference proteome</keyword>
<evidence type="ECO:0000313" key="2">
    <source>
        <dbReference type="Proteomes" id="UP000887116"/>
    </source>
</evidence>
<dbReference type="AlphaFoldDB" id="A0A8X6FLJ8"/>
<dbReference type="Proteomes" id="UP000887116">
    <property type="component" value="Unassembled WGS sequence"/>
</dbReference>
<dbReference type="EMBL" id="BMAO01012738">
    <property type="protein sequence ID" value="GFQ83572.1"/>
    <property type="molecule type" value="Genomic_DNA"/>
</dbReference>
<sequence length="113" mass="12689">MPTPKACKMINITAANSLGGEGSICSGNRSAEEHADAVQRMRLRGTLTPNRVLWDILKSLQKMTNAEDERSCLLDSERSILGKRRFPESHLLRRNIQRSINGEMAEGTFIYLN</sequence>
<name>A0A8X6FLJ8_TRICU</name>
<evidence type="ECO:0000313" key="1">
    <source>
        <dbReference type="EMBL" id="GFQ83572.1"/>
    </source>
</evidence>
<dbReference type="OrthoDB" id="6409671at2759"/>
<comment type="caution">
    <text evidence="1">The sequence shown here is derived from an EMBL/GenBank/DDBJ whole genome shotgun (WGS) entry which is preliminary data.</text>
</comment>
<gene>
    <name evidence="1" type="ORF">TNCT_261581</name>
</gene>
<accession>A0A8X6FLJ8</accession>
<reference evidence="1" key="1">
    <citation type="submission" date="2020-07" db="EMBL/GenBank/DDBJ databases">
        <title>Multicomponent nature underlies the extraordinary mechanical properties of spider dragline silk.</title>
        <authorList>
            <person name="Kono N."/>
            <person name="Nakamura H."/>
            <person name="Mori M."/>
            <person name="Yoshida Y."/>
            <person name="Ohtoshi R."/>
            <person name="Malay A.D."/>
            <person name="Moran D.A.P."/>
            <person name="Tomita M."/>
            <person name="Numata K."/>
            <person name="Arakawa K."/>
        </authorList>
    </citation>
    <scope>NUCLEOTIDE SEQUENCE</scope>
</reference>
<organism evidence="1 2">
    <name type="scientific">Trichonephila clavata</name>
    <name type="common">Joro spider</name>
    <name type="synonym">Nephila clavata</name>
    <dbReference type="NCBI Taxonomy" id="2740835"/>
    <lineage>
        <taxon>Eukaryota</taxon>
        <taxon>Metazoa</taxon>
        <taxon>Ecdysozoa</taxon>
        <taxon>Arthropoda</taxon>
        <taxon>Chelicerata</taxon>
        <taxon>Arachnida</taxon>
        <taxon>Araneae</taxon>
        <taxon>Araneomorphae</taxon>
        <taxon>Entelegynae</taxon>
        <taxon>Araneoidea</taxon>
        <taxon>Nephilidae</taxon>
        <taxon>Trichonephila</taxon>
    </lineage>
</organism>
<proteinExistence type="predicted"/>